<keyword evidence="1" id="KW-0812">Transmembrane</keyword>
<organism evidence="3 4">
    <name type="scientific">Flaviaesturariibacter amylovorans</name>
    <dbReference type="NCBI Taxonomy" id="1084520"/>
    <lineage>
        <taxon>Bacteria</taxon>
        <taxon>Pseudomonadati</taxon>
        <taxon>Bacteroidota</taxon>
        <taxon>Chitinophagia</taxon>
        <taxon>Chitinophagales</taxon>
        <taxon>Chitinophagaceae</taxon>
        <taxon>Flaviaestuariibacter</taxon>
    </lineage>
</organism>
<dbReference type="Proteomes" id="UP001501725">
    <property type="component" value="Unassembled WGS sequence"/>
</dbReference>
<keyword evidence="1" id="KW-1133">Transmembrane helix</keyword>
<comment type="caution">
    <text evidence="3">The sequence shown here is derived from an EMBL/GenBank/DDBJ whole genome shotgun (WGS) entry which is preliminary data.</text>
</comment>
<dbReference type="RefSeq" id="WP_345257432.1">
    <property type="nucleotide sequence ID" value="NZ_BAABGY010000014.1"/>
</dbReference>
<keyword evidence="4" id="KW-1185">Reference proteome</keyword>
<feature type="transmembrane region" description="Helical" evidence="1">
    <location>
        <begin position="80"/>
        <end position="100"/>
    </location>
</feature>
<evidence type="ECO:0000256" key="1">
    <source>
        <dbReference type="SAM" id="Phobius"/>
    </source>
</evidence>
<dbReference type="EMBL" id="BAABGY010000014">
    <property type="protein sequence ID" value="GAA4340322.1"/>
    <property type="molecule type" value="Genomic_DNA"/>
</dbReference>
<accession>A0ABP8HJU2</accession>
<keyword evidence="1" id="KW-0472">Membrane</keyword>
<protein>
    <recommendedName>
        <fullName evidence="5">DUF4134 domain-containing protein</fullName>
    </recommendedName>
</protein>
<dbReference type="PROSITE" id="PS51257">
    <property type="entry name" value="PROKAR_LIPOPROTEIN"/>
    <property type="match status" value="1"/>
</dbReference>
<feature type="signal peptide" evidence="2">
    <location>
        <begin position="1"/>
        <end position="18"/>
    </location>
</feature>
<evidence type="ECO:0000313" key="4">
    <source>
        <dbReference type="Proteomes" id="UP001501725"/>
    </source>
</evidence>
<name>A0ABP8HJU2_9BACT</name>
<sequence length="136" mass="14053">MRTSLFVLFLLAASSCFAQYDPANDPERGTYDWHRRRGTSQVVAGSVLTAGGVALVLIGQNRVLQSADVQGSTIKAKGGGFIAGGILAALVGIPVFISGISNAHKAKVLLRTQAALLPGGPQAFPALGLRVALGKR</sequence>
<evidence type="ECO:0000256" key="2">
    <source>
        <dbReference type="SAM" id="SignalP"/>
    </source>
</evidence>
<proteinExistence type="predicted"/>
<evidence type="ECO:0008006" key="5">
    <source>
        <dbReference type="Google" id="ProtNLM"/>
    </source>
</evidence>
<evidence type="ECO:0000313" key="3">
    <source>
        <dbReference type="EMBL" id="GAA4340322.1"/>
    </source>
</evidence>
<reference evidence="4" key="1">
    <citation type="journal article" date="2019" name="Int. J. Syst. Evol. Microbiol.">
        <title>The Global Catalogue of Microorganisms (GCM) 10K type strain sequencing project: providing services to taxonomists for standard genome sequencing and annotation.</title>
        <authorList>
            <consortium name="The Broad Institute Genomics Platform"/>
            <consortium name="The Broad Institute Genome Sequencing Center for Infectious Disease"/>
            <person name="Wu L."/>
            <person name="Ma J."/>
        </authorList>
    </citation>
    <scope>NUCLEOTIDE SEQUENCE [LARGE SCALE GENOMIC DNA]</scope>
    <source>
        <strain evidence="4">JCM 17919</strain>
    </source>
</reference>
<feature type="transmembrane region" description="Helical" evidence="1">
    <location>
        <begin position="42"/>
        <end position="59"/>
    </location>
</feature>
<feature type="chain" id="PRO_5046022753" description="DUF4134 domain-containing protein" evidence="2">
    <location>
        <begin position="19"/>
        <end position="136"/>
    </location>
</feature>
<keyword evidence="2" id="KW-0732">Signal</keyword>
<gene>
    <name evidence="3" type="ORF">GCM10023184_37930</name>
</gene>